<evidence type="ECO:0000313" key="4">
    <source>
        <dbReference type="Proteomes" id="UP001589890"/>
    </source>
</evidence>
<accession>A0ABV6QU57</accession>
<dbReference type="EMBL" id="JBHLTC010000037">
    <property type="protein sequence ID" value="MFC0628166.1"/>
    <property type="molecule type" value="Genomic_DNA"/>
</dbReference>
<dbReference type="InterPro" id="IPR045782">
    <property type="entry name" value="TrbL_3"/>
</dbReference>
<feature type="transmembrane region" description="Helical" evidence="2">
    <location>
        <begin position="221"/>
        <end position="242"/>
    </location>
</feature>
<feature type="region of interest" description="Disordered" evidence="1">
    <location>
        <begin position="354"/>
        <end position="408"/>
    </location>
</feature>
<feature type="compositionally biased region" description="Low complexity" evidence="1">
    <location>
        <begin position="354"/>
        <end position="384"/>
    </location>
</feature>
<name>A0ABV6QU57_9ACTN</name>
<feature type="transmembrane region" description="Helical" evidence="2">
    <location>
        <begin position="167"/>
        <end position="187"/>
    </location>
</feature>
<feature type="transmembrane region" description="Helical" evidence="2">
    <location>
        <begin position="254"/>
        <end position="274"/>
    </location>
</feature>
<feature type="compositionally biased region" description="Basic residues" evidence="1">
    <location>
        <begin position="385"/>
        <end position="395"/>
    </location>
</feature>
<feature type="transmembrane region" description="Helical" evidence="2">
    <location>
        <begin position="104"/>
        <end position="124"/>
    </location>
</feature>
<dbReference type="Proteomes" id="UP001589890">
    <property type="component" value="Unassembled WGS sequence"/>
</dbReference>
<sequence length="408" mass="41238">MSCSRVDIACKVGESMTNAAGGLVEDLAGKVGEMAVAGLKAVTTFWMTLDSPDLTETSERDGVIAFLQEHTLWIVLLLCTLSVIAAGARMAWEMRGESAQQLLKSLLTLVVVVGAAATVIQALIEIADVFSLWIIEQAMPNNESFESMLGSLVLATGAAAPVSPMPLLVTMFLGLAVFAASAMQVILMLVRSAMLVLLAGTFPIAAAATSTEIGREMFRKYCTWTIAFIAYKPAAAIIYAAAIKLAEKGLLNPGNALVNALTGFMMMLMAVLALPAMLRFIAPITTAVAGGSAGAGAGMAAAGGLATGAVAVGPRKPSWSNPTSSASVGGGGGGGASGALTAAAASLRAAGTGTQQAVGALTAATSHSAGESSSGSTPPSSTARPRPRSTARRPHANSPPPHNPTRAA</sequence>
<feature type="transmembrane region" description="Helical" evidence="2">
    <location>
        <begin position="72"/>
        <end position="92"/>
    </location>
</feature>
<protein>
    <recommendedName>
        <fullName evidence="5">TrbL/VirB6 plasmid conjugal transfer protein</fullName>
    </recommendedName>
</protein>
<dbReference type="Pfam" id="PF19590">
    <property type="entry name" value="TrbL_3"/>
    <property type="match status" value="1"/>
</dbReference>
<dbReference type="RefSeq" id="WP_380053866.1">
    <property type="nucleotide sequence ID" value="NZ_JBHLTC010000037.1"/>
</dbReference>
<proteinExistence type="predicted"/>
<evidence type="ECO:0008006" key="5">
    <source>
        <dbReference type="Google" id="ProtNLM"/>
    </source>
</evidence>
<feature type="transmembrane region" description="Helical" evidence="2">
    <location>
        <begin position="193"/>
        <end position="209"/>
    </location>
</feature>
<keyword evidence="2" id="KW-0812">Transmembrane</keyword>
<reference evidence="3 4" key="1">
    <citation type="submission" date="2024-09" db="EMBL/GenBank/DDBJ databases">
        <authorList>
            <person name="Sun Q."/>
            <person name="Mori K."/>
        </authorList>
    </citation>
    <scope>NUCLEOTIDE SEQUENCE [LARGE SCALE GENOMIC DNA]</scope>
    <source>
        <strain evidence="3 4">CGMCC 1.15906</strain>
    </source>
</reference>
<gene>
    <name evidence="3" type="ORF">ACFFGN_29120</name>
</gene>
<feature type="region of interest" description="Disordered" evidence="1">
    <location>
        <begin position="314"/>
        <end position="333"/>
    </location>
</feature>
<evidence type="ECO:0000313" key="3">
    <source>
        <dbReference type="EMBL" id="MFC0628166.1"/>
    </source>
</evidence>
<evidence type="ECO:0000256" key="2">
    <source>
        <dbReference type="SAM" id="Phobius"/>
    </source>
</evidence>
<feature type="compositionally biased region" description="Pro residues" evidence="1">
    <location>
        <begin position="397"/>
        <end position="408"/>
    </location>
</feature>
<keyword evidence="2" id="KW-0472">Membrane</keyword>
<comment type="caution">
    <text evidence="3">The sequence shown here is derived from an EMBL/GenBank/DDBJ whole genome shotgun (WGS) entry which is preliminary data.</text>
</comment>
<keyword evidence="4" id="KW-1185">Reference proteome</keyword>
<evidence type="ECO:0000256" key="1">
    <source>
        <dbReference type="SAM" id="MobiDB-lite"/>
    </source>
</evidence>
<keyword evidence="2" id="KW-1133">Transmembrane helix</keyword>
<organism evidence="3 4">
    <name type="scientific">Kribbella deserti</name>
    <dbReference type="NCBI Taxonomy" id="1926257"/>
    <lineage>
        <taxon>Bacteria</taxon>
        <taxon>Bacillati</taxon>
        <taxon>Actinomycetota</taxon>
        <taxon>Actinomycetes</taxon>
        <taxon>Propionibacteriales</taxon>
        <taxon>Kribbellaceae</taxon>
        <taxon>Kribbella</taxon>
    </lineage>
</organism>